<sequence length="459" mass="50385">MESISHSRSNSGGFRSRRSYGNLQHISLAPLTSRFPLDDDNDDEYGVASKREGDRLPTTSYYSTTSVPATPPVLSDSRTASSTNLTRLLKPSKTAPLSDTGLDLLNVQRPAHHRHHQRTQSHNPRHGLPRARTAHDDNEWLLRAGLALATSTREEKGQSWLVKRESSTNLIADINQEPSRSSRPHASRSQTARRYRSGISTPIDLSRRGSKSQLPSPRSSRASFMAATDGALDFRSGFATPAAYDHADYMPDFVDHAVRAEMKSIMAMSRSSPHFTQVRNGGNHAENDDDNDDEEDAADYNARWSAGFDPRLHAADGEYSGSESSDDESEFGEMEMQRLTREQGFGLGLWVDRLVEWTLFNVEEESSTVADVHWTDDHHDAAAALAAGTPAAKSVTIAPVEDNDDPHHHWQSDADTDAQSTGAPDDDGCLAAVDPPPPGELAGGWADVKWLLRAARNAL</sequence>
<organism evidence="1">
    <name type="scientific">Ophidiomyces ophidiicola</name>
    <dbReference type="NCBI Taxonomy" id="1387563"/>
    <lineage>
        <taxon>Eukaryota</taxon>
        <taxon>Fungi</taxon>
        <taxon>Dikarya</taxon>
        <taxon>Ascomycota</taxon>
        <taxon>Pezizomycotina</taxon>
        <taxon>Eurotiomycetes</taxon>
        <taxon>Eurotiomycetidae</taxon>
        <taxon>Onygenales</taxon>
        <taxon>Onygenaceae</taxon>
        <taxon>Ophidiomyces</taxon>
    </lineage>
</organism>
<comment type="caution">
    <text evidence="1">The sequence shown here is derived from an EMBL/GenBank/DDBJ whole genome shotgun (WGS) entry which is preliminary data.</text>
</comment>
<reference evidence="1" key="1">
    <citation type="journal article" date="2022" name="bioRxiv">
        <title>Population genetic analysis of Ophidiomyces ophidiicola, the causative agent of snake fungal disease, indicates recent introductions to the USA.</title>
        <authorList>
            <person name="Ladner J.T."/>
            <person name="Palmer J.M."/>
            <person name="Ettinger C.L."/>
            <person name="Stajich J.E."/>
            <person name="Farrell T.M."/>
            <person name="Glorioso B.M."/>
            <person name="Lawson B."/>
            <person name="Price S.J."/>
            <person name="Stengle A.G."/>
            <person name="Grear D.A."/>
            <person name="Lorch J.M."/>
        </authorList>
    </citation>
    <scope>NUCLEOTIDE SEQUENCE</scope>
    <source>
        <strain evidence="1">NWHC 24266-5</strain>
    </source>
</reference>
<evidence type="ECO:0000313" key="1">
    <source>
        <dbReference type="EMBL" id="KAI2383873.1"/>
    </source>
</evidence>
<name>A0ACB8UU14_9EURO</name>
<protein>
    <submittedName>
        <fullName evidence="1">Uncharacterized protein</fullName>
    </submittedName>
</protein>
<dbReference type="EMBL" id="JALBCA010000082">
    <property type="protein sequence ID" value="KAI2383873.1"/>
    <property type="molecule type" value="Genomic_DNA"/>
</dbReference>
<proteinExistence type="predicted"/>
<gene>
    <name evidence="1" type="ORF">LOY88_004963</name>
</gene>
<accession>A0ACB8UU14</accession>